<dbReference type="EMBL" id="JAOQAZ010000014">
    <property type="protein sequence ID" value="KAJ4259639.1"/>
    <property type="molecule type" value="Genomic_DNA"/>
</dbReference>
<evidence type="ECO:0000256" key="1">
    <source>
        <dbReference type="ARBA" id="ARBA00023015"/>
    </source>
</evidence>
<dbReference type="Proteomes" id="UP001152049">
    <property type="component" value="Unassembled WGS sequence"/>
</dbReference>
<keyword evidence="4" id="KW-0539">Nucleus</keyword>
<dbReference type="AlphaFoldDB" id="A0A9W8VG23"/>
<evidence type="ECO:0000259" key="6">
    <source>
        <dbReference type="PROSITE" id="PS50118"/>
    </source>
</evidence>
<keyword evidence="1" id="KW-0805">Transcription regulation</keyword>
<evidence type="ECO:0000313" key="8">
    <source>
        <dbReference type="Proteomes" id="UP001152049"/>
    </source>
</evidence>
<feature type="DNA-binding region" description="HMG box" evidence="4">
    <location>
        <begin position="128"/>
        <end position="196"/>
    </location>
</feature>
<accession>A0A9W8VG23</accession>
<evidence type="ECO:0000256" key="3">
    <source>
        <dbReference type="ARBA" id="ARBA00023163"/>
    </source>
</evidence>
<dbReference type="PROSITE" id="PS50118">
    <property type="entry name" value="HMG_BOX_2"/>
    <property type="match status" value="1"/>
</dbReference>
<organism evidence="7 8">
    <name type="scientific">Fusarium torreyae</name>
    <dbReference type="NCBI Taxonomy" id="1237075"/>
    <lineage>
        <taxon>Eukaryota</taxon>
        <taxon>Fungi</taxon>
        <taxon>Dikarya</taxon>
        <taxon>Ascomycota</taxon>
        <taxon>Pezizomycotina</taxon>
        <taxon>Sordariomycetes</taxon>
        <taxon>Hypocreomycetidae</taxon>
        <taxon>Hypocreales</taxon>
        <taxon>Nectriaceae</taxon>
        <taxon>Fusarium</taxon>
    </lineage>
</organism>
<feature type="domain" description="HMG box" evidence="6">
    <location>
        <begin position="128"/>
        <end position="196"/>
    </location>
</feature>
<dbReference type="PANTHER" id="PTHR10270:SF161">
    <property type="entry name" value="SEX-DETERMINING REGION Y PROTEIN"/>
    <property type="match status" value="1"/>
</dbReference>
<dbReference type="Gene3D" id="1.10.30.10">
    <property type="entry name" value="High mobility group box domain"/>
    <property type="match status" value="1"/>
</dbReference>
<evidence type="ECO:0000256" key="4">
    <source>
        <dbReference type="PROSITE-ProRule" id="PRU00267"/>
    </source>
</evidence>
<dbReference type="SMART" id="SM00398">
    <property type="entry name" value="HMG"/>
    <property type="match status" value="1"/>
</dbReference>
<dbReference type="InterPro" id="IPR050140">
    <property type="entry name" value="SRY-related_HMG-box_TF-like"/>
</dbReference>
<dbReference type="InterPro" id="IPR036910">
    <property type="entry name" value="HMG_box_dom_sf"/>
</dbReference>
<keyword evidence="8" id="KW-1185">Reference proteome</keyword>
<dbReference type="FunFam" id="1.10.30.10:FF:000041">
    <property type="entry name" value="HMG box family protein"/>
    <property type="match status" value="1"/>
</dbReference>
<gene>
    <name evidence="7" type="ORF">NW762_007569</name>
</gene>
<name>A0A9W8VG23_9HYPO</name>
<dbReference type="SUPFAM" id="SSF47095">
    <property type="entry name" value="HMG-box"/>
    <property type="match status" value="1"/>
</dbReference>
<dbReference type="GO" id="GO:0005634">
    <property type="term" value="C:nucleus"/>
    <property type="evidence" value="ECO:0007669"/>
    <property type="project" value="UniProtKB-UniRule"/>
</dbReference>
<dbReference type="GO" id="GO:0000978">
    <property type="term" value="F:RNA polymerase II cis-regulatory region sequence-specific DNA binding"/>
    <property type="evidence" value="ECO:0007669"/>
    <property type="project" value="TreeGrafter"/>
</dbReference>
<dbReference type="CDD" id="cd01389">
    <property type="entry name" value="HMG-box_ROX1-like"/>
    <property type="match status" value="1"/>
</dbReference>
<protein>
    <recommendedName>
        <fullName evidence="6">HMG box domain-containing protein</fullName>
    </recommendedName>
</protein>
<dbReference type="GO" id="GO:0030154">
    <property type="term" value="P:cell differentiation"/>
    <property type="evidence" value="ECO:0007669"/>
    <property type="project" value="TreeGrafter"/>
</dbReference>
<evidence type="ECO:0000313" key="7">
    <source>
        <dbReference type="EMBL" id="KAJ4259639.1"/>
    </source>
</evidence>
<feature type="compositionally biased region" description="Basic and acidic residues" evidence="5">
    <location>
        <begin position="181"/>
        <end position="191"/>
    </location>
</feature>
<reference evidence="7" key="1">
    <citation type="submission" date="2022-09" db="EMBL/GenBank/DDBJ databases">
        <title>Fusarium specimens isolated from Avocado Roots.</title>
        <authorList>
            <person name="Stajich J."/>
            <person name="Roper C."/>
            <person name="Heimlech-Rivalta G."/>
        </authorList>
    </citation>
    <scope>NUCLEOTIDE SEQUENCE</scope>
    <source>
        <strain evidence="7">CF00136</strain>
    </source>
</reference>
<dbReference type="PANTHER" id="PTHR10270">
    <property type="entry name" value="SOX TRANSCRIPTION FACTOR"/>
    <property type="match status" value="1"/>
</dbReference>
<dbReference type="OrthoDB" id="6247875at2759"/>
<comment type="caution">
    <text evidence="7">The sequence shown here is derived from an EMBL/GenBank/DDBJ whole genome shotgun (WGS) entry which is preliminary data.</text>
</comment>
<evidence type="ECO:0000256" key="5">
    <source>
        <dbReference type="SAM" id="MobiDB-lite"/>
    </source>
</evidence>
<proteinExistence type="predicted"/>
<dbReference type="InterPro" id="IPR009071">
    <property type="entry name" value="HMG_box_dom"/>
</dbReference>
<dbReference type="Pfam" id="PF00505">
    <property type="entry name" value="HMG_box"/>
    <property type="match status" value="1"/>
</dbReference>
<feature type="compositionally biased region" description="Basic residues" evidence="5">
    <location>
        <begin position="198"/>
        <end position="210"/>
    </location>
</feature>
<dbReference type="GO" id="GO:0001228">
    <property type="term" value="F:DNA-binding transcription activator activity, RNA polymerase II-specific"/>
    <property type="evidence" value="ECO:0007669"/>
    <property type="project" value="TreeGrafter"/>
</dbReference>
<sequence>MSNLILLPPGSMIPAGFSSDWNQQHIDSVFACLKPKPDEKNNPTKIVVVIPSELYQAMDAGAKAGIANLFMMYYKEPVMYARDGNGCGCYYIGTPRDFASGGGMIVNITGAPEAVWVCRPDKSAQTKIPRPPNAYILYRKERHQLVKQNNPGITNNEISQVLGKCWNMETREVRARYKQKADQLKEEHRQMYPDYQYRPRRTGEKRRRSTVPRAGTSTVTAQFSFPALGGVQQNNV</sequence>
<evidence type="ECO:0000256" key="2">
    <source>
        <dbReference type="ARBA" id="ARBA00023125"/>
    </source>
</evidence>
<keyword evidence="3" id="KW-0804">Transcription</keyword>
<keyword evidence="2 4" id="KW-0238">DNA-binding</keyword>
<feature type="region of interest" description="Disordered" evidence="5">
    <location>
        <begin position="181"/>
        <end position="216"/>
    </location>
</feature>